<sequence length="106" mass="10680">MGLLGTGGSFTLLGTGVDTSLGSACDVNLGVGVRTRVTVVAELVGSAVIGVVSPAVVRAELETTTGEEVLCDAVVTTGRELMLLVGPQADSAATEHTPTAPPRMDW</sequence>
<accession>A0A2Y8ZX29</accession>
<dbReference type="Proteomes" id="UP000250028">
    <property type="component" value="Unassembled WGS sequence"/>
</dbReference>
<organism evidence="2 3">
    <name type="scientific">Branchiibius hedensis</name>
    <dbReference type="NCBI Taxonomy" id="672460"/>
    <lineage>
        <taxon>Bacteria</taxon>
        <taxon>Bacillati</taxon>
        <taxon>Actinomycetota</taxon>
        <taxon>Actinomycetes</taxon>
        <taxon>Micrococcales</taxon>
        <taxon>Dermacoccaceae</taxon>
        <taxon>Branchiibius</taxon>
    </lineage>
</organism>
<feature type="region of interest" description="Disordered" evidence="1">
    <location>
        <begin position="87"/>
        <end position="106"/>
    </location>
</feature>
<proteinExistence type="predicted"/>
<evidence type="ECO:0000313" key="3">
    <source>
        <dbReference type="Proteomes" id="UP000250028"/>
    </source>
</evidence>
<dbReference type="RefSeq" id="WP_170119799.1">
    <property type="nucleotide sequence ID" value="NZ_QGDN01000001.1"/>
</dbReference>
<evidence type="ECO:0000256" key="1">
    <source>
        <dbReference type="SAM" id="MobiDB-lite"/>
    </source>
</evidence>
<dbReference type="AlphaFoldDB" id="A0A2Y8ZX29"/>
<name>A0A2Y8ZX29_9MICO</name>
<dbReference type="EMBL" id="UESZ01000001">
    <property type="protein sequence ID" value="SSA34427.1"/>
    <property type="molecule type" value="Genomic_DNA"/>
</dbReference>
<protein>
    <submittedName>
        <fullName evidence="2">Uncharacterized protein</fullName>
    </submittedName>
</protein>
<evidence type="ECO:0000313" key="2">
    <source>
        <dbReference type="EMBL" id="SSA34427.1"/>
    </source>
</evidence>
<gene>
    <name evidence="2" type="ORF">SAMN04489750_1746</name>
</gene>
<keyword evidence="3" id="KW-1185">Reference proteome</keyword>
<reference evidence="3" key="1">
    <citation type="submission" date="2016-10" db="EMBL/GenBank/DDBJ databases">
        <authorList>
            <person name="Varghese N."/>
            <person name="Submissions S."/>
        </authorList>
    </citation>
    <scope>NUCLEOTIDE SEQUENCE [LARGE SCALE GENOMIC DNA]</scope>
    <source>
        <strain evidence="3">DSM 22951</strain>
    </source>
</reference>